<feature type="domain" description="PIN" evidence="8">
    <location>
        <begin position="4"/>
        <end position="127"/>
    </location>
</feature>
<dbReference type="GO" id="GO:0016787">
    <property type="term" value="F:hydrolase activity"/>
    <property type="evidence" value="ECO:0007669"/>
    <property type="project" value="UniProtKB-KW"/>
</dbReference>
<dbReference type="GO" id="GO:0046872">
    <property type="term" value="F:metal ion binding"/>
    <property type="evidence" value="ECO:0007669"/>
    <property type="project" value="UniProtKB-KW"/>
</dbReference>
<dbReference type="AlphaFoldDB" id="A0A7C1GA28"/>
<evidence type="ECO:0000256" key="3">
    <source>
        <dbReference type="ARBA" id="ARBA00022723"/>
    </source>
</evidence>
<comment type="caution">
    <text evidence="9">The sequence shown here is derived from an EMBL/GenBank/DDBJ whole genome shotgun (WGS) entry which is preliminary data.</text>
</comment>
<comment type="similarity">
    <text evidence="6">Belongs to the PINc/VapC protein family.</text>
</comment>
<dbReference type="GO" id="GO:0004518">
    <property type="term" value="F:nuclease activity"/>
    <property type="evidence" value="ECO:0007669"/>
    <property type="project" value="UniProtKB-KW"/>
</dbReference>
<dbReference type="SUPFAM" id="SSF88723">
    <property type="entry name" value="PIN domain-like"/>
    <property type="match status" value="1"/>
</dbReference>
<keyword evidence="7" id="KW-1133">Transmembrane helix</keyword>
<dbReference type="PANTHER" id="PTHR33653:SF1">
    <property type="entry name" value="RIBONUCLEASE VAPC2"/>
    <property type="match status" value="1"/>
</dbReference>
<evidence type="ECO:0000256" key="2">
    <source>
        <dbReference type="ARBA" id="ARBA00022722"/>
    </source>
</evidence>
<keyword evidence="5" id="KW-0460">Magnesium</keyword>
<gene>
    <name evidence="9" type="ORF">ENN26_03710</name>
</gene>
<keyword evidence="3" id="KW-0479">Metal-binding</keyword>
<evidence type="ECO:0000313" key="9">
    <source>
        <dbReference type="EMBL" id="HDP14867.1"/>
    </source>
</evidence>
<name>A0A7C1GA28_9CREN</name>
<dbReference type="Gene3D" id="3.40.50.1010">
    <property type="entry name" value="5'-nuclease"/>
    <property type="match status" value="1"/>
</dbReference>
<comment type="cofactor">
    <cofactor evidence="1">
        <name>Mg(2+)</name>
        <dbReference type="ChEBI" id="CHEBI:18420"/>
    </cofactor>
</comment>
<keyword evidence="2" id="KW-0540">Nuclease</keyword>
<proteinExistence type="inferred from homology"/>
<dbReference type="CDD" id="cd09881">
    <property type="entry name" value="PIN_VapC4-5_FitB-like"/>
    <property type="match status" value="1"/>
</dbReference>
<dbReference type="InterPro" id="IPR029060">
    <property type="entry name" value="PIN-like_dom_sf"/>
</dbReference>
<keyword evidence="7" id="KW-0812">Transmembrane</keyword>
<dbReference type="PANTHER" id="PTHR33653">
    <property type="entry name" value="RIBONUCLEASE VAPC2"/>
    <property type="match status" value="1"/>
</dbReference>
<dbReference type="EMBL" id="DSAY01000071">
    <property type="protein sequence ID" value="HDP14867.1"/>
    <property type="molecule type" value="Genomic_DNA"/>
</dbReference>
<evidence type="ECO:0000256" key="4">
    <source>
        <dbReference type="ARBA" id="ARBA00022801"/>
    </source>
</evidence>
<evidence type="ECO:0000256" key="1">
    <source>
        <dbReference type="ARBA" id="ARBA00001946"/>
    </source>
</evidence>
<keyword evidence="7" id="KW-0472">Membrane</keyword>
<sequence>MLKIVFDTSFLLEVRRGNIIAQEEFKKSIENASDIGISIITLYELYLGAFLYYLRRHDPSELDWLEKILGWLTIYPVNTKTAEIAAKIKAELSLKGLNISDSDILIATSAGPGTTLLTFDSDHESIKDILSHYNITVVYLEKKNK</sequence>
<evidence type="ECO:0000256" key="6">
    <source>
        <dbReference type="ARBA" id="ARBA00038093"/>
    </source>
</evidence>
<dbReference type="Pfam" id="PF01850">
    <property type="entry name" value="PIN"/>
    <property type="match status" value="1"/>
</dbReference>
<feature type="transmembrane region" description="Helical" evidence="7">
    <location>
        <begin position="35"/>
        <end position="54"/>
    </location>
</feature>
<dbReference type="InterPro" id="IPR050556">
    <property type="entry name" value="Type_II_TA_system_RNase"/>
</dbReference>
<evidence type="ECO:0000256" key="7">
    <source>
        <dbReference type="SAM" id="Phobius"/>
    </source>
</evidence>
<evidence type="ECO:0000256" key="5">
    <source>
        <dbReference type="ARBA" id="ARBA00022842"/>
    </source>
</evidence>
<accession>A0A7C1GA28</accession>
<dbReference type="InterPro" id="IPR002716">
    <property type="entry name" value="PIN_dom"/>
</dbReference>
<protein>
    <submittedName>
        <fullName evidence="9">Type II toxin-antitoxin system VapC family toxin</fullName>
    </submittedName>
</protein>
<reference evidence="9" key="1">
    <citation type="journal article" date="2020" name="mSystems">
        <title>Genome- and Community-Level Interaction Insights into Carbon Utilization and Element Cycling Functions of Hydrothermarchaeota in Hydrothermal Sediment.</title>
        <authorList>
            <person name="Zhou Z."/>
            <person name="Liu Y."/>
            <person name="Xu W."/>
            <person name="Pan J."/>
            <person name="Luo Z.H."/>
            <person name="Li M."/>
        </authorList>
    </citation>
    <scope>NUCLEOTIDE SEQUENCE [LARGE SCALE GENOMIC DNA]</scope>
    <source>
        <strain evidence="9">SpSt-116</strain>
    </source>
</reference>
<keyword evidence="4" id="KW-0378">Hydrolase</keyword>
<organism evidence="9">
    <name type="scientific">Thermofilum adornatum</name>
    <dbReference type="NCBI Taxonomy" id="1365176"/>
    <lineage>
        <taxon>Archaea</taxon>
        <taxon>Thermoproteota</taxon>
        <taxon>Thermoprotei</taxon>
        <taxon>Thermofilales</taxon>
        <taxon>Thermofilaceae</taxon>
        <taxon>Thermofilum</taxon>
    </lineage>
</organism>
<evidence type="ECO:0000259" key="8">
    <source>
        <dbReference type="Pfam" id="PF01850"/>
    </source>
</evidence>